<gene>
    <name evidence="11" type="ORF">AMST5_01604</name>
</gene>
<evidence type="ECO:0000256" key="1">
    <source>
        <dbReference type="ARBA" id="ARBA00004752"/>
    </source>
</evidence>
<dbReference type="GO" id="GO:0071972">
    <property type="term" value="F:peptidoglycan L,D-transpeptidase activity"/>
    <property type="evidence" value="ECO:0007669"/>
    <property type="project" value="TreeGrafter"/>
</dbReference>
<dbReference type="EMBL" id="OY288114">
    <property type="protein sequence ID" value="CAJ0863698.1"/>
    <property type="molecule type" value="Genomic_DNA"/>
</dbReference>
<feature type="domain" description="L,D-TPase catalytic" evidence="10">
    <location>
        <begin position="98"/>
        <end position="240"/>
    </location>
</feature>
<evidence type="ECO:0000256" key="8">
    <source>
        <dbReference type="ARBA" id="ARBA00023316"/>
    </source>
</evidence>
<accession>A0AA48LYN4</accession>
<dbReference type="AlphaFoldDB" id="A0AA48LYN4"/>
<dbReference type="PANTHER" id="PTHR30582:SF24">
    <property type="entry name" value="L,D-TRANSPEPTIDASE ERFK_SRFK-RELATED"/>
    <property type="match status" value="1"/>
</dbReference>
<dbReference type="Gene3D" id="2.40.440.10">
    <property type="entry name" value="L,D-transpeptidase catalytic domain-like"/>
    <property type="match status" value="1"/>
</dbReference>
<proteinExistence type="inferred from homology"/>
<evidence type="ECO:0000256" key="7">
    <source>
        <dbReference type="ARBA" id="ARBA00022984"/>
    </source>
</evidence>
<keyword evidence="8" id="KW-0961">Cell wall biogenesis/degradation</keyword>
<comment type="pathway">
    <text evidence="1">Cell wall biogenesis; peptidoglycan biosynthesis.</text>
</comment>
<dbReference type="GO" id="GO:0016757">
    <property type="term" value="F:glycosyltransferase activity"/>
    <property type="evidence" value="ECO:0007669"/>
    <property type="project" value="UniProtKB-KW"/>
</dbReference>
<evidence type="ECO:0000313" key="11">
    <source>
        <dbReference type="EMBL" id="CAJ0863698.1"/>
    </source>
</evidence>
<comment type="similarity">
    <text evidence="2">Belongs to the YkuD family.</text>
</comment>
<evidence type="ECO:0000259" key="10">
    <source>
        <dbReference type="PROSITE" id="PS52029"/>
    </source>
</evidence>
<dbReference type="Pfam" id="PF03734">
    <property type="entry name" value="YkuD"/>
    <property type="match status" value="1"/>
</dbReference>
<keyword evidence="5" id="KW-0378">Hydrolase</keyword>
<feature type="region of interest" description="Disordered" evidence="9">
    <location>
        <begin position="34"/>
        <end position="56"/>
    </location>
</feature>
<dbReference type="InterPro" id="IPR038063">
    <property type="entry name" value="Transpep_catalytic_dom"/>
</dbReference>
<sequence>MSRPTSRFMLAAVLAGGCLAGCASTQSNQAVVAAAPPPPPSVSAPPPPQVADVGGPPPSSFYAEAKDGGFTVPAVKAGQVDQAFLRRNVAFATKEPPGTIVIDPVNHYLYHVEDGGRATRYGVGVGREGFAWSGEATIKSKQEWPDWYPPKEMVERRPDLKKQLVELQSGLGMHGGPGNPLGARAMYLWQGDKDTLFRIHGTNEPWTIGQSQSSGCIRMVNQDVMDLYEKTPPGTRVVVLGASRVAGR</sequence>
<evidence type="ECO:0000256" key="9">
    <source>
        <dbReference type="SAM" id="MobiDB-lite"/>
    </source>
</evidence>
<dbReference type="GO" id="GO:0008360">
    <property type="term" value="P:regulation of cell shape"/>
    <property type="evidence" value="ECO:0007669"/>
    <property type="project" value="UniProtKB-KW"/>
</dbReference>
<evidence type="ECO:0000256" key="6">
    <source>
        <dbReference type="ARBA" id="ARBA00022960"/>
    </source>
</evidence>
<keyword evidence="3" id="KW-0328">Glycosyltransferase</keyword>
<dbReference type="PROSITE" id="PS51257">
    <property type="entry name" value="PROKAR_LIPOPROTEIN"/>
    <property type="match status" value="1"/>
</dbReference>
<dbReference type="InterPro" id="IPR050979">
    <property type="entry name" value="LD-transpeptidase"/>
</dbReference>
<feature type="compositionally biased region" description="Pro residues" evidence="9">
    <location>
        <begin position="35"/>
        <end position="56"/>
    </location>
</feature>
<dbReference type="PANTHER" id="PTHR30582">
    <property type="entry name" value="L,D-TRANSPEPTIDASE"/>
    <property type="match status" value="1"/>
</dbReference>
<dbReference type="GO" id="GO:0005576">
    <property type="term" value="C:extracellular region"/>
    <property type="evidence" value="ECO:0007669"/>
    <property type="project" value="TreeGrafter"/>
</dbReference>
<dbReference type="GO" id="GO:0018104">
    <property type="term" value="P:peptidoglycan-protein cross-linking"/>
    <property type="evidence" value="ECO:0007669"/>
    <property type="project" value="TreeGrafter"/>
</dbReference>
<reference evidence="11" key="1">
    <citation type="submission" date="2023-07" db="EMBL/GenBank/DDBJ databases">
        <authorList>
            <person name="Pelsma A.J. K."/>
        </authorList>
    </citation>
    <scope>NUCLEOTIDE SEQUENCE</scope>
</reference>
<keyword evidence="4" id="KW-0808">Transferase</keyword>
<keyword evidence="7" id="KW-0573">Peptidoglycan synthesis</keyword>
<dbReference type="CDD" id="cd16913">
    <property type="entry name" value="YkuD_like"/>
    <property type="match status" value="1"/>
</dbReference>
<keyword evidence="6" id="KW-0133">Cell shape</keyword>
<organism evidence="11">
    <name type="scientific">freshwater sediment metagenome</name>
    <dbReference type="NCBI Taxonomy" id="556182"/>
    <lineage>
        <taxon>unclassified sequences</taxon>
        <taxon>metagenomes</taxon>
        <taxon>ecological metagenomes</taxon>
    </lineage>
</organism>
<evidence type="ECO:0000256" key="4">
    <source>
        <dbReference type="ARBA" id="ARBA00022679"/>
    </source>
</evidence>
<dbReference type="GO" id="GO:0071555">
    <property type="term" value="P:cell wall organization"/>
    <property type="evidence" value="ECO:0007669"/>
    <property type="project" value="UniProtKB-KW"/>
</dbReference>
<evidence type="ECO:0000256" key="2">
    <source>
        <dbReference type="ARBA" id="ARBA00005992"/>
    </source>
</evidence>
<evidence type="ECO:0000256" key="5">
    <source>
        <dbReference type="ARBA" id="ARBA00022801"/>
    </source>
</evidence>
<name>A0AA48LYN4_9ZZZZ</name>
<dbReference type="FunFam" id="2.40.440.10:FF:000002">
    <property type="entry name" value="L,D-transpeptidase ErfK/SrfK"/>
    <property type="match status" value="1"/>
</dbReference>
<dbReference type="SUPFAM" id="SSF141523">
    <property type="entry name" value="L,D-transpeptidase catalytic domain-like"/>
    <property type="match status" value="1"/>
</dbReference>
<dbReference type="PROSITE" id="PS52029">
    <property type="entry name" value="LD_TPASE"/>
    <property type="match status" value="1"/>
</dbReference>
<dbReference type="InterPro" id="IPR005490">
    <property type="entry name" value="LD_TPept_cat_dom"/>
</dbReference>
<protein>
    <recommendedName>
        <fullName evidence="10">L,D-TPase catalytic domain-containing protein</fullName>
    </recommendedName>
</protein>
<evidence type="ECO:0000256" key="3">
    <source>
        <dbReference type="ARBA" id="ARBA00022676"/>
    </source>
</evidence>